<dbReference type="EMBL" id="VDUZ01000042">
    <property type="protein sequence ID" value="TXL71567.1"/>
    <property type="molecule type" value="Genomic_DNA"/>
</dbReference>
<name>A0A5C8PCV5_9HYPH</name>
<reference evidence="1 2" key="1">
    <citation type="submission" date="2019-06" db="EMBL/GenBank/DDBJ databases">
        <title>New taxonomy in bacterial strain CC-CFT640, isolated from vineyard.</title>
        <authorList>
            <person name="Lin S.-Y."/>
            <person name="Tsai C.-F."/>
            <person name="Young C.-C."/>
        </authorList>
    </citation>
    <scope>NUCLEOTIDE SEQUENCE [LARGE SCALE GENOMIC DNA]</scope>
    <source>
        <strain evidence="1 2">CC-CFT640</strain>
    </source>
</reference>
<organism evidence="1 2">
    <name type="scientific">Vineibacter terrae</name>
    <dbReference type="NCBI Taxonomy" id="2586908"/>
    <lineage>
        <taxon>Bacteria</taxon>
        <taxon>Pseudomonadati</taxon>
        <taxon>Pseudomonadota</taxon>
        <taxon>Alphaproteobacteria</taxon>
        <taxon>Hyphomicrobiales</taxon>
        <taxon>Vineibacter</taxon>
    </lineage>
</organism>
<gene>
    <name evidence="1" type="ORF">FHP25_29780</name>
</gene>
<keyword evidence="2" id="KW-1185">Reference proteome</keyword>
<protein>
    <submittedName>
        <fullName evidence="1">Uncharacterized protein</fullName>
    </submittedName>
</protein>
<sequence>MITLAQPSMALNAENVPGPDYKMWNTWRVPKGDTPSHVIGWTATVAKGASGGKLNALVINCHGRPAHLSLGTGFGWSEVPLFAGLAGLVDEIYIVACKVVSFGGTADGNLFCGAIAKAAKANVYASNASQTTGLWPSIPYGKIDGYEGKVWKWHPDGSNELTDL</sequence>
<dbReference type="OrthoDB" id="7262265at2"/>
<accession>A0A5C8PCV5</accession>
<evidence type="ECO:0000313" key="1">
    <source>
        <dbReference type="EMBL" id="TXL71567.1"/>
    </source>
</evidence>
<dbReference type="Proteomes" id="UP000321638">
    <property type="component" value="Unassembled WGS sequence"/>
</dbReference>
<dbReference type="RefSeq" id="WP_147850637.1">
    <property type="nucleotide sequence ID" value="NZ_VDUZ01000042.1"/>
</dbReference>
<evidence type="ECO:0000313" key="2">
    <source>
        <dbReference type="Proteomes" id="UP000321638"/>
    </source>
</evidence>
<dbReference type="AlphaFoldDB" id="A0A5C8PCV5"/>
<comment type="caution">
    <text evidence="1">The sequence shown here is derived from an EMBL/GenBank/DDBJ whole genome shotgun (WGS) entry which is preliminary data.</text>
</comment>
<proteinExistence type="predicted"/>